<evidence type="ECO:0000313" key="10">
    <source>
        <dbReference type="EMBL" id="NEN49862.1"/>
    </source>
</evidence>
<feature type="transmembrane region" description="Helical" evidence="8">
    <location>
        <begin position="38"/>
        <end position="70"/>
    </location>
</feature>
<evidence type="ECO:0000313" key="9">
    <source>
        <dbReference type="EMBL" id="NEK93095.1"/>
    </source>
</evidence>
<evidence type="ECO:0000313" key="12">
    <source>
        <dbReference type="Proteomes" id="UP000471152"/>
    </source>
</evidence>
<keyword evidence="3 6" id="KW-0812">Transmembrane</keyword>
<evidence type="ECO:0000256" key="7">
    <source>
        <dbReference type="SAM" id="MobiDB-lite"/>
    </source>
</evidence>
<accession>A0A6P0EQA3</accession>
<reference evidence="9 11" key="1">
    <citation type="submission" date="2020-01" db="EMBL/GenBank/DDBJ databases">
        <title>the WGS Modestobacter muralis CPCC 204518.</title>
        <authorList>
            <person name="Jiang Z."/>
        </authorList>
    </citation>
    <scope>NUCLEOTIDE SEQUENCE [LARGE SCALE GENOMIC DNA]</scope>
    <source>
        <strain evidence="9 11">DSM 100205</strain>
    </source>
</reference>
<evidence type="ECO:0000256" key="8">
    <source>
        <dbReference type="SAM" id="Phobius"/>
    </source>
</evidence>
<dbReference type="Pfam" id="PF00950">
    <property type="entry name" value="ABC-3"/>
    <property type="match status" value="1"/>
</dbReference>
<evidence type="ECO:0000313" key="11">
    <source>
        <dbReference type="Proteomes" id="UP000468828"/>
    </source>
</evidence>
<dbReference type="GO" id="GO:0043190">
    <property type="term" value="C:ATP-binding cassette (ABC) transporter complex"/>
    <property type="evidence" value="ECO:0007669"/>
    <property type="project" value="InterPro"/>
</dbReference>
<comment type="caution">
    <text evidence="9">The sequence shown here is derived from an EMBL/GenBank/DDBJ whole genome shotgun (WGS) entry which is preliminary data.</text>
</comment>
<keyword evidence="6" id="KW-0813">Transport</keyword>
<gene>
    <name evidence="10" type="ORF">G3R41_02745</name>
    <name evidence="9" type="ORF">GCU67_02745</name>
</gene>
<dbReference type="AlphaFoldDB" id="A0A6P0EQA3"/>
<protein>
    <submittedName>
        <fullName evidence="9">Metal ABC transporter permease</fullName>
    </submittedName>
</protein>
<dbReference type="EMBL" id="JAAGWH010000009">
    <property type="protein sequence ID" value="NEK93095.1"/>
    <property type="molecule type" value="Genomic_DNA"/>
</dbReference>
<dbReference type="PANTHER" id="PTHR30477">
    <property type="entry name" value="ABC-TRANSPORTER METAL-BINDING PROTEIN"/>
    <property type="match status" value="1"/>
</dbReference>
<dbReference type="GO" id="GO:0010043">
    <property type="term" value="P:response to zinc ion"/>
    <property type="evidence" value="ECO:0007669"/>
    <property type="project" value="TreeGrafter"/>
</dbReference>
<comment type="subcellular location">
    <subcellularLocation>
        <location evidence="6">Cell membrane</location>
        <topology evidence="6">Multi-pass membrane protein</topology>
    </subcellularLocation>
    <subcellularLocation>
        <location evidence="1">Membrane</location>
        <topology evidence="1">Multi-pass membrane protein</topology>
    </subcellularLocation>
</comment>
<reference evidence="10 12" key="2">
    <citation type="submission" date="2020-02" db="EMBL/GenBank/DDBJ databases">
        <title>The WGS of Modestobacter muralis DSM 100205.</title>
        <authorList>
            <person name="Jiang Z."/>
        </authorList>
    </citation>
    <scope>NUCLEOTIDE SEQUENCE [LARGE SCALE GENOMIC DNA]</scope>
    <source>
        <strain evidence="10 12">DSM 100205</strain>
    </source>
</reference>
<evidence type="ECO:0000256" key="6">
    <source>
        <dbReference type="RuleBase" id="RU003943"/>
    </source>
</evidence>
<name>A0A6P0EQA3_9ACTN</name>
<evidence type="ECO:0000256" key="1">
    <source>
        <dbReference type="ARBA" id="ARBA00004141"/>
    </source>
</evidence>
<evidence type="ECO:0000256" key="4">
    <source>
        <dbReference type="ARBA" id="ARBA00022989"/>
    </source>
</evidence>
<organism evidence="9 11">
    <name type="scientific">Modestobacter muralis</name>
    <dbReference type="NCBI Taxonomy" id="1608614"/>
    <lineage>
        <taxon>Bacteria</taxon>
        <taxon>Bacillati</taxon>
        <taxon>Actinomycetota</taxon>
        <taxon>Actinomycetes</taxon>
        <taxon>Geodermatophilales</taxon>
        <taxon>Geodermatophilaceae</taxon>
        <taxon>Modestobacter</taxon>
    </lineage>
</organism>
<sequence>MAVVVLSVTVGLSRHLFTVGLDAEYAAASGLPVLRLDLLLAVVTAGTVTLSMRVLGLLLISALMVLPAGCAQLVGRSSRSSLAIAVAVGLTASVTGTVLSFYADTPSGATIVLVTVAVFALLAAGRTATRAPARWHHPDRSGGEPVPAAADRGGHRPPRSAPEQMAGA</sequence>
<dbReference type="SUPFAM" id="SSF81345">
    <property type="entry name" value="ABC transporter involved in vitamin B12 uptake, BtuC"/>
    <property type="match status" value="1"/>
</dbReference>
<proteinExistence type="inferred from homology"/>
<keyword evidence="5 8" id="KW-0472">Membrane</keyword>
<dbReference type="GO" id="GO:0055085">
    <property type="term" value="P:transmembrane transport"/>
    <property type="evidence" value="ECO:0007669"/>
    <property type="project" value="InterPro"/>
</dbReference>
<dbReference type="Gene3D" id="1.10.3470.10">
    <property type="entry name" value="ABC transporter involved in vitamin B12 uptake, BtuC"/>
    <property type="match status" value="1"/>
</dbReference>
<feature type="transmembrane region" description="Helical" evidence="8">
    <location>
        <begin position="82"/>
        <end position="102"/>
    </location>
</feature>
<keyword evidence="11" id="KW-1185">Reference proteome</keyword>
<dbReference type="InterPro" id="IPR001626">
    <property type="entry name" value="ABC_TroCD"/>
</dbReference>
<evidence type="ECO:0000256" key="5">
    <source>
        <dbReference type="ARBA" id="ARBA00023136"/>
    </source>
</evidence>
<evidence type="ECO:0000256" key="2">
    <source>
        <dbReference type="ARBA" id="ARBA00008034"/>
    </source>
</evidence>
<dbReference type="Proteomes" id="UP000468828">
    <property type="component" value="Unassembled WGS sequence"/>
</dbReference>
<keyword evidence="4 8" id="KW-1133">Transmembrane helix</keyword>
<dbReference type="EMBL" id="JAAGWB010000009">
    <property type="protein sequence ID" value="NEN49862.1"/>
    <property type="molecule type" value="Genomic_DNA"/>
</dbReference>
<dbReference type="InterPro" id="IPR037294">
    <property type="entry name" value="ABC_BtuC-like"/>
</dbReference>
<comment type="similarity">
    <text evidence="2 6">Belongs to the ABC-3 integral membrane protein family.</text>
</comment>
<feature type="transmembrane region" description="Helical" evidence="8">
    <location>
        <begin position="108"/>
        <end position="125"/>
    </location>
</feature>
<dbReference type="PANTHER" id="PTHR30477:SF0">
    <property type="entry name" value="METAL TRANSPORT SYSTEM MEMBRANE PROTEIN TM_0125-RELATED"/>
    <property type="match status" value="1"/>
</dbReference>
<dbReference type="Proteomes" id="UP000471152">
    <property type="component" value="Unassembled WGS sequence"/>
</dbReference>
<evidence type="ECO:0000256" key="3">
    <source>
        <dbReference type="ARBA" id="ARBA00022692"/>
    </source>
</evidence>
<feature type="region of interest" description="Disordered" evidence="7">
    <location>
        <begin position="132"/>
        <end position="168"/>
    </location>
</feature>